<feature type="repeat" description="WD" evidence="19">
    <location>
        <begin position="65"/>
        <end position="106"/>
    </location>
</feature>
<protein>
    <recommendedName>
        <fullName evidence="7">WD repeat-containing protein 48</fullName>
        <ecNumber evidence="6">2.4.1.41</ecNumber>
    </recommendedName>
    <alternativeName>
        <fullName evidence="18">USP1-associated factor 1</fullName>
    </alternativeName>
</protein>
<dbReference type="Gene3D" id="2.130.10.10">
    <property type="entry name" value="YVTN repeat-like/Quinoprotein amine dehydrogenase"/>
    <property type="match status" value="2"/>
</dbReference>
<evidence type="ECO:0000256" key="5">
    <source>
        <dbReference type="ARBA" id="ARBA00006917"/>
    </source>
</evidence>
<dbReference type="PROSITE" id="PS00678">
    <property type="entry name" value="WD_REPEATS_1"/>
    <property type="match status" value="1"/>
</dbReference>
<evidence type="ECO:0000256" key="10">
    <source>
        <dbReference type="ARBA" id="ARBA00022734"/>
    </source>
</evidence>
<evidence type="ECO:0000256" key="9">
    <source>
        <dbReference type="ARBA" id="ARBA00022692"/>
    </source>
</evidence>
<evidence type="ECO:0000256" key="14">
    <source>
        <dbReference type="ARBA" id="ARBA00023034"/>
    </source>
</evidence>
<evidence type="ECO:0000256" key="16">
    <source>
        <dbReference type="ARBA" id="ARBA00023157"/>
    </source>
</evidence>
<dbReference type="InterPro" id="IPR015943">
    <property type="entry name" value="WD40/YVTN_repeat-like_dom_sf"/>
</dbReference>
<dbReference type="InterPro" id="IPR029044">
    <property type="entry name" value="Nucleotide-diphossugar_trans"/>
</dbReference>
<dbReference type="PROSITE" id="PS50231">
    <property type="entry name" value="RICIN_B_LECTIN"/>
    <property type="match status" value="1"/>
</dbReference>
<keyword evidence="11" id="KW-0677">Repeat</keyword>
<evidence type="ECO:0000256" key="11">
    <source>
        <dbReference type="ARBA" id="ARBA00022737"/>
    </source>
</evidence>
<dbReference type="InterPro" id="IPR000772">
    <property type="entry name" value="Ricin_B_lectin"/>
</dbReference>
<evidence type="ECO:0000256" key="12">
    <source>
        <dbReference type="ARBA" id="ARBA00022968"/>
    </source>
</evidence>
<comment type="cofactor">
    <cofactor evidence="1">
        <name>Mn(2+)</name>
        <dbReference type="ChEBI" id="CHEBI:29035"/>
    </cofactor>
</comment>
<proteinExistence type="inferred from homology"/>
<dbReference type="PROSITE" id="PS50294">
    <property type="entry name" value="WD_REPEATS_REGION"/>
    <property type="match status" value="4"/>
</dbReference>
<dbReference type="InterPro" id="IPR021772">
    <property type="entry name" value="WDR48/Bun107"/>
</dbReference>
<evidence type="ECO:0000256" key="1">
    <source>
        <dbReference type="ARBA" id="ARBA00001936"/>
    </source>
</evidence>
<dbReference type="InterPro" id="IPR045885">
    <property type="entry name" value="GalNAc-T"/>
</dbReference>
<gene>
    <name evidence="22" type="ORF">OKIOD_LOCUS14631</name>
</gene>
<feature type="domain" description="Ricin B lectin" evidence="21">
    <location>
        <begin position="1213"/>
        <end position="1337"/>
    </location>
</feature>
<dbReference type="EMBL" id="OU015567">
    <property type="protein sequence ID" value="CAG5111572.1"/>
    <property type="molecule type" value="Genomic_DNA"/>
</dbReference>
<reference evidence="22 23" key="1">
    <citation type="submission" date="2021-04" db="EMBL/GenBank/DDBJ databases">
        <authorList>
            <person name="Bliznina A."/>
        </authorList>
    </citation>
    <scope>NUCLEOTIDE SEQUENCE [LARGE SCALE GENOMIC DNA]</scope>
</reference>
<dbReference type="PANTHER" id="PTHR11675:SF101">
    <property type="entry name" value="POLYPEPTIDE N-ACETYLGALACTOSAMINYLTRANSFERASE 5"/>
    <property type="match status" value="1"/>
</dbReference>
<evidence type="ECO:0000256" key="20">
    <source>
        <dbReference type="SAM" id="MobiDB-lite"/>
    </source>
</evidence>
<comment type="pathway">
    <text evidence="3">Protein modification; protein glycosylation.</text>
</comment>
<comment type="subcellular location">
    <subcellularLocation>
        <location evidence="2">Golgi apparatus membrane</location>
        <topology evidence="2">Single-pass type II membrane protein</topology>
    </subcellularLocation>
</comment>
<keyword evidence="12" id="KW-0735">Signal-anchor</keyword>
<feature type="compositionally biased region" description="Basic residues" evidence="20">
    <location>
        <begin position="817"/>
        <end position="826"/>
    </location>
</feature>
<comment type="similarity">
    <text evidence="4">Belongs to the glycosyltransferase 2 family. GalNAc-T subfamily.</text>
</comment>
<evidence type="ECO:0000256" key="17">
    <source>
        <dbReference type="ARBA" id="ARBA00023211"/>
    </source>
</evidence>
<dbReference type="Gene3D" id="3.90.550.10">
    <property type="entry name" value="Spore Coat Polysaccharide Biosynthesis Protein SpsA, Chain A"/>
    <property type="match status" value="1"/>
</dbReference>
<feature type="region of interest" description="Disordered" evidence="20">
    <location>
        <begin position="805"/>
        <end position="846"/>
    </location>
</feature>
<dbReference type="PRINTS" id="PR00320">
    <property type="entry name" value="GPROTEINBRPT"/>
</dbReference>
<accession>A0ABN7T874</accession>
<dbReference type="CDD" id="cd02510">
    <property type="entry name" value="pp-GalNAc-T"/>
    <property type="match status" value="1"/>
</dbReference>
<feature type="repeat" description="WD" evidence="19">
    <location>
        <begin position="23"/>
        <end position="64"/>
    </location>
</feature>
<evidence type="ECO:0000256" key="15">
    <source>
        <dbReference type="ARBA" id="ARBA00023136"/>
    </source>
</evidence>
<dbReference type="SUPFAM" id="SSF50370">
    <property type="entry name" value="Ricin B-like lectins"/>
    <property type="match status" value="1"/>
</dbReference>
<evidence type="ECO:0000259" key="21">
    <source>
        <dbReference type="SMART" id="SM00458"/>
    </source>
</evidence>
<dbReference type="Proteomes" id="UP001158576">
    <property type="component" value="Chromosome 2"/>
</dbReference>
<keyword evidence="10" id="KW-0430">Lectin</keyword>
<name>A0ABN7T874_OIKDI</name>
<dbReference type="CDD" id="cd23433">
    <property type="entry name" value="beta-trefoil_Ricin_GALNT1-like"/>
    <property type="match status" value="1"/>
</dbReference>
<dbReference type="InterPro" id="IPR036322">
    <property type="entry name" value="WD40_repeat_dom_sf"/>
</dbReference>
<dbReference type="InterPro" id="IPR035992">
    <property type="entry name" value="Ricin_B-like_lectins"/>
</dbReference>
<dbReference type="PANTHER" id="PTHR11675">
    <property type="entry name" value="N-ACETYLGALACTOSAMINYLTRANSFERASE"/>
    <property type="match status" value="1"/>
</dbReference>
<dbReference type="InterPro" id="IPR019775">
    <property type="entry name" value="WD40_repeat_CS"/>
</dbReference>
<dbReference type="Pfam" id="PF00652">
    <property type="entry name" value="Ricin_B_lectin"/>
    <property type="match status" value="1"/>
</dbReference>
<sequence length="1345" mass="152098">MTLSRTQGGHRTNVSFQIRDGNASVHRGGVNCIKICKKFGSVFTGGRDSVIRKWDPKNLNESYAMEHHSDWVNDLVVSNNGELLISASSDQSLKVWNSTKAYCMSTIRTHKDYVSSLAYAPETNKLVSAGFDDQIYLWDVNAIATLTVDNSEVTCMNLHGATNSIYCVDTDPQANLVVAGGTEKLIRLWDPRTQEKLMKLRGHKDNIRAVKLSRDGTQCVSASSDGTVRLWSIGEQRVIRVFQLSEHGIWALETDEHFRWMYAGGRQADKEKTLWTSTTTCISKWRLAPDNQVTPERLARKTDAELAAPYSSNPEVSIKSVPPIIDHKVLPNRRYILTKNSENNVSLYDVLLGKVVKKLGKTTDFAKVIESYKQTLYVPSWFSVDLKCGFLQIGFVLEENDCFQGQVATKHVDLDFDFFEGNQNSRVNLGRFMLVSVFQNWSNLQKALESAHSRPESLAGSETGSKTDTECFRDDLKDELENDHAIMKKILQKGICLPKDTPILIHESNGAGKCRVVWNMIGQENIAKTLSENIPQWVKDGVLKTPNNNCVKVQFCLQPMIANIKRPLPTLKKDKLTAGDMLQIRKVAKHVFEKINAIENERIKEATEDELTKMANQNIEILCNETLLDPDFDLRTVKHLIWKRSISIELFTGKSLIPICSKISKSNKTNEMILRRRAGSVRVIILTSLFWITFFYWGAELWCQTPSINLDERGSDLNPGRGGGDEPAQRGLSDIIGDGLNKVNDGTDEDEAFDPQDPFGLEKTDAPEADEGENLPTEKLLSDGKIAKGKFNPKVDLNAEAIKKTTKKAATSESTKSSKKKKKLKKNKTEAVAKHIPGKGPGEMGAAVKIPKDKEKESKQMFKENQFNLMASNMISVNRTLKDVRMSGCKKHDYTDLGALPKTSIIFVFHNEAWSTLLRSIHSVINRSPREMLEEIIMVDDASEKDFLGAQLDNYVKDLPVPIQIIRQKHREGLIRARLEGAKIAKGEVLTFLDAHIEASPGWLEPLLYEIKKDRTNVICPIIDVISDETFEFLTGSDLTYGGFNWKLNFRWYPVPQREVDRRGGDRSLPMRTPTMAGGLFSIDRSYFYEIGSYDSGMDIWGGENLEMSFRIWMCGGTVLIATCSHVGHVFRKATPYTFPGGTSQIINKNNRRLAEVWMDDYKKFFYIVNPTVMKHEYGDVSDRKVLRNNLQCKSFQWYLDNVYPDAQIPRRYKVLGEIKNTAANVCLDTMGRKENQKVGCYQCHGQGGNQVFSFTMDNEIRIDDLCLDVANSKGPVMMVKCHHQKGNQYWEYNIKTNQLIHTNSKQCLTKPIARSANEPRMERCDGSMEAQKWSFRNMTVPGLE</sequence>
<keyword evidence="13" id="KW-1133">Transmembrane helix</keyword>
<dbReference type="InterPro" id="IPR020472">
    <property type="entry name" value="WD40_PAC1"/>
</dbReference>
<dbReference type="SUPFAM" id="SSF53448">
    <property type="entry name" value="Nucleotide-diphospho-sugar transferases"/>
    <property type="match status" value="1"/>
</dbReference>
<dbReference type="Pfam" id="PF00535">
    <property type="entry name" value="Glycos_transf_2"/>
    <property type="match status" value="1"/>
</dbReference>
<keyword evidence="23" id="KW-1185">Reference proteome</keyword>
<evidence type="ECO:0000256" key="13">
    <source>
        <dbReference type="ARBA" id="ARBA00022989"/>
    </source>
</evidence>
<keyword evidence="15" id="KW-0472">Membrane</keyword>
<dbReference type="SMART" id="SM00320">
    <property type="entry name" value="WD40"/>
    <property type="match status" value="5"/>
</dbReference>
<dbReference type="SUPFAM" id="SSF50978">
    <property type="entry name" value="WD40 repeat-like"/>
    <property type="match status" value="1"/>
</dbReference>
<comment type="similarity">
    <text evidence="5">Belongs to the WD repeat WDR48 family.</text>
</comment>
<keyword evidence="16" id="KW-1015">Disulfide bond</keyword>
<evidence type="ECO:0000313" key="23">
    <source>
        <dbReference type="Proteomes" id="UP001158576"/>
    </source>
</evidence>
<evidence type="ECO:0000256" key="6">
    <source>
        <dbReference type="ARBA" id="ARBA00012644"/>
    </source>
</evidence>
<evidence type="ECO:0000256" key="4">
    <source>
        <dbReference type="ARBA" id="ARBA00005680"/>
    </source>
</evidence>
<keyword evidence="17" id="KW-0464">Manganese</keyword>
<keyword evidence="9" id="KW-0812">Transmembrane</keyword>
<dbReference type="Pfam" id="PF11816">
    <property type="entry name" value="DUF3337"/>
    <property type="match status" value="1"/>
</dbReference>
<dbReference type="EC" id="2.4.1.41" evidence="6"/>
<feature type="repeat" description="WD" evidence="19">
    <location>
        <begin position="107"/>
        <end position="148"/>
    </location>
</feature>
<evidence type="ECO:0000256" key="8">
    <source>
        <dbReference type="ARBA" id="ARBA00022574"/>
    </source>
</evidence>
<feature type="repeat" description="WD" evidence="19">
    <location>
        <begin position="200"/>
        <end position="241"/>
    </location>
</feature>
<dbReference type="CDD" id="cd00200">
    <property type="entry name" value="WD40"/>
    <property type="match status" value="1"/>
</dbReference>
<keyword evidence="8 19" id="KW-0853">WD repeat</keyword>
<evidence type="ECO:0000256" key="19">
    <source>
        <dbReference type="PROSITE-ProRule" id="PRU00221"/>
    </source>
</evidence>
<feature type="region of interest" description="Disordered" evidence="20">
    <location>
        <begin position="714"/>
        <end position="781"/>
    </location>
</feature>
<dbReference type="Gene3D" id="2.80.10.50">
    <property type="match status" value="1"/>
</dbReference>
<dbReference type="InterPro" id="IPR001680">
    <property type="entry name" value="WD40_rpt"/>
</dbReference>
<dbReference type="PROSITE" id="PS50082">
    <property type="entry name" value="WD_REPEATS_2"/>
    <property type="match status" value="5"/>
</dbReference>
<evidence type="ECO:0000256" key="18">
    <source>
        <dbReference type="ARBA" id="ARBA00031683"/>
    </source>
</evidence>
<evidence type="ECO:0000256" key="7">
    <source>
        <dbReference type="ARBA" id="ARBA00021209"/>
    </source>
</evidence>
<organism evidence="22 23">
    <name type="scientific">Oikopleura dioica</name>
    <name type="common">Tunicate</name>
    <dbReference type="NCBI Taxonomy" id="34765"/>
    <lineage>
        <taxon>Eukaryota</taxon>
        <taxon>Metazoa</taxon>
        <taxon>Chordata</taxon>
        <taxon>Tunicata</taxon>
        <taxon>Appendicularia</taxon>
        <taxon>Copelata</taxon>
        <taxon>Oikopleuridae</taxon>
        <taxon>Oikopleura</taxon>
    </lineage>
</organism>
<dbReference type="InterPro" id="IPR001173">
    <property type="entry name" value="Glyco_trans_2-like"/>
</dbReference>
<keyword evidence="14" id="KW-0333">Golgi apparatus</keyword>
<evidence type="ECO:0000256" key="3">
    <source>
        <dbReference type="ARBA" id="ARBA00004922"/>
    </source>
</evidence>
<evidence type="ECO:0000313" key="22">
    <source>
        <dbReference type="EMBL" id="CAG5111572.1"/>
    </source>
</evidence>
<dbReference type="Pfam" id="PF00400">
    <property type="entry name" value="WD40"/>
    <property type="match status" value="4"/>
</dbReference>
<evidence type="ECO:0000256" key="2">
    <source>
        <dbReference type="ARBA" id="ARBA00004323"/>
    </source>
</evidence>
<feature type="repeat" description="WD" evidence="19">
    <location>
        <begin position="158"/>
        <end position="199"/>
    </location>
</feature>
<dbReference type="SMART" id="SM00458">
    <property type="entry name" value="RICIN"/>
    <property type="match status" value="1"/>
</dbReference>